<dbReference type="Gene3D" id="1.10.287.80">
    <property type="entry name" value="ATP synthase, gamma subunit, helix hairpin domain"/>
    <property type="match status" value="1"/>
</dbReference>
<dbReference type="GO" id="GO:0005634">
    <property type="term" value="C:nucleus"/>
    <property type="evidence" value="ECO:0007669"/>
    <property type="project" value="UniProtKB-SubCell"/>
</dbReference>
<dbReference type="PANTHER" id="PTHR10742:SF386">
    <property type="entry name" value="LYSINE-SPECIFIC HISTONE DEMETHYLASE 1A"/>
    <property type="match status" value="1"/>
</dbReference>
<feature type="compositionally biased region" description="Acidic residues" evidence="14">
    <location>
        <begin position="133"/>
        <end position="143"/>
    </location>
</feature>
<dbReference type="GO" id="GO:0003682">
    <property type="term" value="F:chromatin binding"/>
    <property type="evidence" value="ECO:0007669"/>
    <property type="project" value="UniProtKB-ARBA"/>
</dbReference>
<protein>
    <recommendedName>
        <fullName evidence="11">Lysine-specific histone demethylase</fullName>
        <ecNumber evidence="11">1.14.99.66</ecNumber>
    </recommendedName>
</protein>
<evidence type="ECO:0000256" key="6">
    <source>
        <dbReference type="ARBA" id="ARBA00022827"/>
    </source>
</evidence>
<evidence type="ECO:0000259" key="15">
    <source>
        <dbReference type="PROSITE" id="PS50934"/>
    </source>
</evidence>
<keyword evidence="3" id="KW-0217">Developmental protein</keyword>
<evidence type="ECO:0000256" key="14">
    <source>
        <dbReference type="SAM" id="MobiDB-lite"/>
    </source>
</evidence>
<comment type="subcellular location">
    <subcellularLocation>
        <location evidence="11">Nucleus</location>
    </subcellularLocation>
</comment>
<dbReference type="EC" id="1.14.99.66" evidence="11"/>
<dbReference type="GO" id="GO:2000179">
    <property type="term" value="P:positive regulation of neural precursor cell proliferation"/>
    <property type="evidence" value="ECO:0007669"/>
    <property type="project" value="UniProtKB-ARBA"/>
</dbReference>
<keyword evidence="9 11" id="KW-0560">Oxidoreductase</keyword>
<dbReference type="Ensembl" id="ENSORLT00020034541.1">
    <property type="protein sequence ID" value="ENSORLP00020017971.1"/>
    <property type="gene ID" value="ENSORLG00020000897.1"/>
</dbReference>
<dbReference type="GO" id="GO:0051240">
    <property type="term" value="P:positive regulation of multicellular organismal process"/>
    <property type="evidence" value="ECO:0007669"/>
    <property type="project" value="UniProtKB-ARBA"/>
</dbReference>
<feature type="binding site" evidence="12">
    <location>
        <position position="723"/>
    </location>
    <ligand>
        <name>FAD</name>
        <dbReference type="ChEBI" id="CHEBI:57692"/>
    </ligand>
</feature>
<evidence type="ECO:0000256" key="10">
    <source>
        <dbReference type="ARBA" id="ARBA00052817"/>
    </source>
</evidence>
<reference evidence="16 17" key="2">
    <citation type="submission" date="2017-04" db="EMBL/GenBank/DDBJ databases">
        <title>CpG methylation of centromeres and impact of large insertions on vertebrate speciation.</title>
        <authorList>
            <person name="Ichikawa K."/>
            <person name="Yoshimura J."/>
            <person name="Morishita S."/>
        </authorList>
    </citation>
    <scope>NUCLEOTIDE SEQUENCE</scope>
    <source>
        <strain evidence="16 17">HNI</strain>
    </source>
</reference>
<dbReference type="FunFam" id="3.90.660.10:FF:000001">
    <property type="entry name" value="Lysine-specific histone demethylase"/>
    <property type="match status" value="1"/>
</dbReference>
<dbReference type="GO" id="GO:0032454">
    <property type="term" value="F:histone H3K9 demethylase activity"/>
    <property type="evidence" value="ECO:0007669"/>
    <property type="project" value="UniProtKB-ARBA"/>
</dbReference>
<reference key="1">
    <citation type="journal article" date="2007" name="Nature">
        <title>The medaka draft genome and insights into vertebrate genome evolution.</title>
        <authorList>
            <person name="Kasahara M."/>
            <person name="Naruse K."/>
            <person name="Sasaki S."/>
            <person name="Nakatani Y."/>
            <person name="Qu W."/>
            <person name="Ahsan B."/>
            <person name="Yamada T."/>
            <person name="Nagayasu Y."/>
            <person name="Doi K."/>
            <person name="Kasai Y."/>
            <person name="Jindo T."/>
            <person name="Kobayashi D."/>
            <person name="Shimada A."/>
            <person name="Toyoda A."/>
            <person name="Kuroki Y."/>
            <person name="Fujiyama A."/>
            <person name="Sasaki T."/>
            <person name="Shimizu A."/>
            <person name="Asakawa S."/>
            <person name="Shimizu N."/>
            <person name="Hashimoto S."/>
            <person name="Yang J."/>
            <person name="Lee Y."/>
            <person name="Matsushima K."/>
            <person name="Sugano S."/>
            <person name="Sakaizumi M."/>
            <person name="Narita T."/>
            <person name="Ohishi K."/>
            <person name="Haga S."/>
            <person name="Ohta F."/>
            <person name="Nomoto H."/>
            <person name="Nogata K."/>
            <person name="Morishita T."/>
            <person name="Endo T."/>
            <person name="Shin-I T."/>
            <person name="Takeda H."/>
            <person name="Morishita S."/>
            <person name="Kohara Y."/>
        </authorList>
    </citation>
    <scope>NUCLEOTIDE SEQUENCE [LARGE SCALE GENOMIC DNA]</scope>
    <source>
        <strain>Hd-rR</strain>
    </source>
</reference>
<dbReference type="GO" id="GO:0061629">
    <property type="term" value="F:RNA polymerase II-specific DNA-binding transcription factor binding"/>
    <property type="evidence" value="ECO:0007669"/>
    <property type="project" value="UniProtKB-ARBA"/>
</dbReference>
<dbReference type="GO" id="GO:0043426">
    <property type="term" value="F:MRF binding"/>
    <property type="evidence" value="ECO:0007669"/>
    <property type="project" value="UniProtKB-ARBA"/>
</dbReference>
<keyword evidence="11" id="KW-0539">Nucleus</keyword>
<dbReference type="Pfam" id="PF01593">
    <property type="entry name" value="Amino_oxidase"/>
    <property type="match status" value="1"/>
</dbReference>
<dbReference type="FunFam" id="3.50.50.60:FF:000027">
    <property type="entry name" value="Lysine-specific histone demethylase"/>
    <property type="match status" value="1"/>
</dbReference>
<comment type="domain">
    <text evidence="11">The SWIRM domain may act as an anchor site for a histone tail.</text>
</comment>
<dbReference type="InterPro" id="IPR017366">
    <property type="entry name" value="Hist_Lys-spec_deMease"/>
</dbReference>
<feature type="compositionally biased region" description="Low complexity" evidence="14">
    <location>
        <begin position="9"/>
        <end position="20"/>
    </location>
</feature>
<keyword evidence="5 11" id="KW-0285">Flavoprotein</keyword>
<dbReference type="InterPro" id="IPR007526">
    <property type="entry name" value="SWIRM"/>
</dbReference>
<dbReference type="GO" id="GO:0045597">
    <property type="term" value="P:positive regulation of cell differentiation"/>
    <property type="evidence" value="ECO:0007669"/>
    <property type="project" value="UniProtKB-ARBA"/>
</dbReference>
<dbReference type="Gene3D" id="3.90.660.10">
    <property type="match status" value="1"/>
</dbReference>
<dbReference type="FunFam" id="1.10.10.10:FF:000064">
    <property type="entry name" value="Lysine-specific histone demethylase 1A"/>
    <property type="match status" value="1"/>
</dbReference>
<dbReference type="InterPro" id="IPR036188">
    <property type="entry name" value="FAD/NAD-bd_sf"/>
</dbReference>
<feature type="coiled-coil region" evidence="13">
    <location>
        <begin position="409"/>
        <end position="436"/>
    </location>
</feature>
<evidence type="ECO:0000313" key="16">
    <source>
        <dbReference type="Ensembl" id="ENSORLP00020017971.1"/>
    </source>
</evidence>
<dbReference type="GO" id="GO:0003713">
    <property type="term" value="F:transcription coactivator activity"/>
    <property type="evidence" value="ECO:0007669"/>
    <property type="project" value="UniProtKB-ARBA"/>
</dbReference>
<dbReference type="InterPro" id="IPR002937">
    <property type="entry name" value="Amino_oxidase"/>
</dbReference>
<feature type="compositionally biased region" description="Basic and acidic residues" evidence="14">
    <location>
        <begin position="111"/>
        <end position="124"/>
    </location>
</feature>
<accession>A0A3P9LB88</accession>
<feature type="domain" description="SWIRM" evidence="15">
    <location>
        <begin position="159"/>
        <end position="258"/>
    </location>
</feature>
<dbReference type="GO" id="GO:0019899">
    <property type="term" value="F:enzyme binding"/>
    <property type="evidence" value="ECO:0007669"/>
    <property type="project" value="UniProtKB-ARBA"/>
</dbReference>
<dbReference type="SUPFAM" id="SSF46689">
    <property type="entry name" value="Homeodomain-like"/>
    <property type="match status" value="1"/>
</dbReference>
<dbReference type="SUPFAM" id="SSF54373">
    <property type="entry name" value="FAD-linked reductases, C-terminal domain"/>
    <property type="match status" value="1"/>
</dbReference>
<comment type="catalytic activity">
    <reaction evidence="10 11">
        <text>N(6),N(6)-dimethyl-L-lysyl(4)-[histone H3] + 2 A + 2 H2O = L-lysyl(4)-[histone H3] + 2 formaldehyde + 2 AH2</text>
        <dbReference type="Rhea" id="RHEA:60244"/>
        <dbReference type="Rhea" id="RHEA-COMP:15540"/>
        <dbReference type="Rhea" id="RHEA-COMP:15547"/>
        <dbReference type="ChEBI" id="CHEBI:13193"/>
        <dbReference type="ChEBI" id="CHEBI:15377"/>
        <dbReference type="ChEBI" id="CHEBI:16842"/>
        <dbReference type="ChEBI" id="CHEBI:17499"/>
        <dbReference type="ChEBI" id="CHEBI:29969"/>
        <dbReference type="ChEBI" id="CHEBI:61976"/>
        <dbReference type="EC" id="1.14.99.66"/>
    </reaction>
</comment>
<evidence type="ECO:0000256" key="1">
    <source>
        <dbReference type="ARBA" id="ARBA00001974"/>
    </source>
</evidence>
<proteinExistence type="inferred from homology"/>
<dbReference type="Proteomes" id="UP000265180">
    <property type="component" value="Chromosome 22"/>
</dbReference>
<keyword evidence="8" id="KW-0007">Acetylation</keyword>
<keyword evidence="11" id="KW-0805">Transcription regulation</keyword>
<evidence type="ECO:0000256" key="7">
    <source>
        <dbReference type="ARBA" id="ARBA00022843"/>
    </source>
</evidence>
<reference evidence="16" key="3">
    <citation type="submission" date="2025-08" db="UniProtKB">
        <authorList>
            <consortium name="Ensembl"/>
        </authorList>
    </citation>
    <scope>IDENTIFICATION</scope>
    <source>
        <strain evidence="16">HNI</strain>
    </source>
</reference>
<feature type="binding site" evidence="12">
    <location>
        <begin position="266"/>
        <end position="310"/>
    </location>
    <ligand>
        <name>FAD</name>
        <dbReference type="ChEBI" id="CHEBI:57692"/>
    </ligand>
</feature>
<evidence type="ECO:0000256" key="9">
    <source>
        <dbReference type="ARBA" id="ARBA00023002"/>
    </source>
</evidence>
<dbReference type="GO" id="GO:0140682">
    <property type="term" value="F:FAD-dependent H3K4me/H3K4me3 demethylase activity"/>
    <property type="evidence" value="ECO:0007669"/>
    <property type="project" value="UniProtKB-EC"/>
</dbReference>
<keyword evidence="4" id="KW-1017">Isopeptide bond</keyword>
<keyword evidence="11" id="KW-0804">Transcription</keyword>
<dbReference type="InterPro" id="IPR036388">
    <property type="entry name" value="WH-like_DNA-bd_sf"/>
</dbReference>
<dbReference type="GO" id="GO:0050767">
    <property type="term" value="P:regulation of neurogenesis"/>
    <property type="evidence" value="ECO:0007669"/>
    <property type="project" value="UniProtKB-ARBA"/>
</dbReference>
<evidence type="ECO:0000256" key="2">
    <source>
        <dbReference type="ARBA" id="ARBA00005995"/>
    </source>
</evidence>
<dbReference type="InterPro" id="IPR009057">
    <property type="entry name" value="Homeodomain-like_sf"/>
</dbReference>
<evidence type="ECO:0000256" key="11">
    <source>
        <dbReference type="PIRNR" id="PIRNR038051"/>
    </source>
</evidence>
<dbReference type="GO" id="GO:0050660">
    <property type="term" value="F:flavin adenine dinucleotide binding"/>
    <property type="evidence" value="ECO:0007669"/>
    <property type="project" value="UniProtKB-UniRule"/>
</dbReference>
<evidence type="ECO:0000256" key="13">
    <source>
        <dbReference type="SAM" id="Coils"/>
    </source>
</evidence>
<evidence type="ECO:0000256" key="4">
    <source>
        <dbReference type="ARBA" id="ARBA00022499"/>
    </source>
</evidence>
<name>A0A3P9LB88_ORYLA</name>
<dbReference type="FunFam" id="1.10.287.80:FF:000002">
    <property type="entry name" value="Lysine-specific histone demethylase 1A"/>
    <property type="match status" value="1"/>
</dbReference>
<evidence type="ECO:0000256" key="3">
    <source>
        <dbReference type="ARBA" id="ARBA00022473"/>
    </source>
</evidence>
<dbReference type="PROSITE" id="PS50934">
    <property type="entry name" value="SWIRM"/>
    <property type="match status" value="1"/>
</dbReference>
<keyword evidence="11" id="KW-0156">Chromatin regulator</keyword>
<feature type="region of interest" description="Disordered" evidence="14">
    <location>
        <begin position="1"/>
        <end position="156"/>
    </location>
</feature>
<dbReference type="Gene3D" id="3.50.50.60">
    <property type="entry name" value="FAD/NAD(P)-binding domain"/>
    <property type="match status" value="1"/>
</dbReference>
<evidence type="ECO:0000256" key="12">
    <source>
        <dbReference type="PIRSR" id="PIRSR038051-1"/>
    </source>
</evidence>
<dbReference type="SUPFAM" id="SSF51905">
    <property type="entry name" value="FAD/NAD(P)-binding domain"/>
    <property type="match status" value="1"/>
</dbReference>
<dbReference type="PANTHER" id="PTHR10742">
    <property type="entry name" value="FLAVIN MONOAMINE OXIDASE"/>
    <property type="match status" value="1"/>
</dbReference>
<evidence type="ECO:0000256" key="5">
    <source>
        <dbReference type="ARBA" id="ARBA00022630"/>
    </source>
</evidence>
<dbReference type="InterPro" id="IPR050281">
    <property type="entry name" value="Flavin_monoamine_oxidase"/>
</dbReference>
<dbReference type="GO" id="GO:0045944">
    <property type="term" value="P:positive regulation of transcription by RNA polymerase II"/>
    <property type="evidence" value="ECO:0007669"/>
    <property type="project" value="UniProtKB-ARBA"/>
</dbReference>
<dbReference type="Gene3D" id="1.10.10.10">
    <property type="entry name" value="Winged helix-like DNA-binding domain superfamily/Winged helix DNA-binding domain"/>
    <property type="match status" value="1"/>
</dbReference>
<dbReference type="GO" id="GO:0140861">
    <property type="term" value="P:DNA repair-dependent chromatin remodeling"/>
    <property type="evidence" value="ECO:0007669"/>
    <property type="project" value="UniProtKB-ARBA"/>
</dbReference>
<keyword evidence="13" id="KW-0175">Coiled coil</keyword>
<dbReference type="GO" id="GO:0000785">
    <property type="term" value="C:chromatin"/>
    <property type="evidence" value="ECO:0007669"/>
    <property type="project" value="UniProtKB-ARBA"/>
</dbReference>
<evidence type="ECO:0000256" key="8">
    <source>
        <dbReference type="ARBA" id="ARBA00022990"/>
    </source>
</evidence>
<reference evidence="16" key="4">
    <citation type="submission" date="2025-09" db="UniProtKB">
        <authorList>
            <consortium name="Ensembl"/>
        </authorList>
    </citation>
    <scope>IDENTIFICATION</scope>
    <source>
        <strain evidence="16">HNI</strain>
    </source>
</reference>
<feature type="binding site" evidence="12">
    <location>
        <begin position="732"/>
        <end position="733"/>
    </location>
    <ligand>
        <name>FAD</name>
        <dbReference type="ChEBI" id="CHEBI:57692"/>
    </ligand>
</feature>
<keyword evidence="11" id="KW-0678">Repressor</keyword>
<organism evidence="16 17">
    <name type="scientific">Oryzias latipes</name>
    <name type="common">Japanese rice fish</name>
    <name type="synonym">Japanese killifish</name>
    <dbReference type="NCBI Taxonomy" id="8090"/>
    <lineage>
        <taxon>Eukaryota</taxon>
        <taxon>Metazoa</taxon>
        <taxon>Chordata</taxon>
        <taxon>Craniata</taxon>
        <taxon>Vertebrata</taxon>
        <taxon>Euteleostomi</taxon>
        <taxon>Actinopterygii</taxon>
        <taxon>Neopterygii</taxon>
        <taxon>Teleostei</taxon>
        <taxon>Neoteleostei</taxon>
        <taxon>Acanthomorphata</taxon>
        <taxon>Ovalentaria</taxon>
        <taxon>Atherinomorphae</taxon>
        <taxon>Beloniformes</taxon>
        <taxon>Adrianichthyidae</taxon>
        <taxon>Oryziinae</taxon>
        <taxon>Oryzias</taxon>
    </lineage>
</organism>
<sequence>MLSSKKSDPASSSSSSSSSAGAGGGERVLGSDAQTGPSASAAGALDSKKKERSSPSGEAGGTAFPHQSGAGGADQDLAEVRRTSRRKRAKVEYREMDESLANLSEDEYYSEEERNAKAEKERKQVVPPPAPPPEEENESEPEEPSGKSGLSKKRNKTSLEGAAFQSRLPHDRMTSQEAACFPDIIGGPQQTQKVFLYIRNRTLQLWLDNPKIQLTFEATVQQLDAPYNSDAVLVHRIHSYLERHGLINFGIYKRVKPLPGGNPMAVVSKQVNMELAKIKQKCPLYEANGQAVPKEKDEMVEQEFNRLLEATSYLSHQLDFNFLNNKPVSLGQALEVVIQLQEKHVKDEQIEHWKKIVKTQEELRDLLNKMVSTKERVKELHQQYKEACEVKPPRDITAEFLVKSKHRDLTALCKEYDELAEMQVKLEEKLQELEANPPSDVYLSSRDRQILDWHFANLEFANATPLSTLSLKHWDQDDDFEFTGSHLTVRNGYSCVPVALAEGLDIKLNTAVRQVRYTASGCEVIAVNTRSTTQTFIYKCDAVLCTLPLGVLKQQPPAVQFVPPLPEWKTSAIQRMGFGNLNKVVLCFDRVFWDPSVNLFGHVGSTTASRGELFLFWNLYKAPILLALMAGEAAGIMENISDDVIVGRCLAILKGIFGSSAVPQPKETVVTRWRADPWARGSYSYVAAGSSGNDYDLMAQPITPGPAIPGASQPVPRLFFAGEHTIRNYPATVHGALLSGLREAGRIADQFLGAMYTLPRQATPTATSNPQQAQPAASV</sequence>
<comment type="cofactor">
    <cofactor evidence="1 11 12">
        <name>FAD</name>
        <dbReference type="ChEBI" id="CHEBI:57692"/>
    </cofactor>
</comment>
<keyword evidence="7" id="KW-0832">Ubl conjugation</keyword>
<dbReference type="Pfam" id="PF04433">
    <property type="entry name" value="SWIRM"/>
    <property type="match status" value="1"/>
</dbReference>
<comment type="similarity">
    <text evidence="2 11">Belongs to the flavin monoamine oxidase family.</text>
</comment>
<dbReference type="GO" id="GO:0003714">
    <property type="term" value="F:transcription corepressor activity"/>
    <property type="evidence" value="ECO:0007669"/>
    <property type="project" value="UniProtKB-ARBA"/>
</dbReference>
<feature type="coiled-coil region" evidence="13">
    <location>
        <begin position="356"/>
        <end position="383"/>
    </location>
</feature>
<comment type="function">
    <text evidence="11">Histone demethylase that can demethylate both 'Lys-4' (H3K4me) and 'Lys-9' (H3K9me) of histone H3, thereby acting as a coactivator or a corepressor, depending on the context. Acts by oxidizing the substrate by FAD to generate the corresponding imine that is subsequently hydrolyzed. Acts as a corepressor by mediating demethylation of H3K4me, a specific tag for epigenetic transcriptional activation. Demethylates both mono- (H3K4me1) and di-methylated (H3K4me2) H3K4me. May play a role in the repression of neuronal genes. Alone, it is unable to demethylate H3K4me on nucleosomes and requires the presence of RCOR1/CoREST to achieve such activity.</text>
</comment>
<keyword evidence="6 11" id="KW-0274">FAD</keyword>
<dbReference type="PIRSF" id="PIRSF038051">
    <property type="entry name" value="Histone_Lys-demethylase"/>
    <property type="match status" value="1"/>
</dbReference>
<evidence type="ECO:0000313" key="17">
    <source>
        <dbReference type="Proteomes" id="UP000265180"/>
    </source>
</evidence>
<dbReference type="AlphaFoldDB" id="A0A3P9LB88"/>
<dbReference type="GO" id="GO:0000122">
    <property type="term" value="P:negative regulation of transcription by RNA polymerase II"/>
    <property type="evidence" value="ECO:0007669"/>
    <property type="project" value="UniProtKB-ARBA"/>
</dbReference>